<organism evidence="5 7">
    <name type="scientific">Erwinia tracheiphila</name>
    <dbReference type="NCBI Taxonomy" id="65700"/>
    <lineage>
        <taxon>Bacteria</taxon>
        <taxon>Pseudomonadati</taxon>
        <taxon>Pseudomonadota</taxon>
        <taxon>Gammaproteobacteria</taxon>
        <taxon>Enterobacterales</taxon>
        <taxon>Erwiniaceae</taxon>
        <taxon>Erwinia</taxon>
    </lineage>
</organism>
<dbReference type="InterPro" id="IPR053982">
    <property type="entry name" value="Gp44/GpP-like_C"/>
</dbReference>
<proteinExistence type="predicted"/>
<dbReference type="EMBL" id="JXNU01000003">
    <property type="protein sequence ID" value="KKF37704.1"/>
    <property type="molecule type" value="Genomic_DNA"/>
</dbReference>
<dbReference type="Proteomes" id="UP000033924">
    <property type="component" value="Unassembled WGS sequence"/>
</dbReference>
<dbReference type="AlphaFoldDB" id="A0A0M2KHD1"/>
<dbReference type="InterPro" id="IPR053981">
    <property type="entry name" value="Gp44/GpP-like_2nd"/>
</dbReference>
<evidence type="ECO:0000313" key="4">
    <source>
        <dbReference type="EMBL" id="KKF35709.1"/>
    </source>
</evidence>
<dbReference type="Gene3D" id="3.55.50.10">
    <property type="entry name" value="Baseplate protein-like domains"/>
    <property type="match status" value="1"/>
</dbReference>
<dbReference type="InterPro" id="IPR023399">
    <property type="entry name" value="Baseplate-like_2-layer_sand"/>
</dbReference>
<dbReference type="InterPro" id="IPR049354">
    <property type="entry name" value="GpP-like_N"/>
</dbReference>
<gene>
    <name evidence="4" type="ORF">SY86_10190</name>
    <name evidence="5" type="ORF">SY86_16270</name>
    <name evidence="6" type="ORF">SY86_23540</name>
</gene>
<accession>A0A0M2KHD1</accession>
<evidence type="ECO:0000313" key="6">
    <source>
        <dbReference type="EMBL" id="KKF37704.1"/>
    </source>
</evidence>
<dbReference type="Pfam" id="PF21929">
    <property type="entry name" value="GpP_4th"/>
    <property type="match status" value="1"/>
</dbReference>
<dbReference type="InterPro" id="IPR026276">
    <property type="entry name" value="Baseplate_GpP"/>
</dbReference>
<keyword evidence="7" id="KW-1185">Reference proteome</keyword>
<reference evidence="5 7" key="1">
    <citation type="submission" date="2015-01" db="EMBL/GenBank/DDBJ databases">
        <title>Erwinia tracheiphila.</title>
        <authorList>
            <person name="Shapiro L.R."/>
        </authorList>
    </citation>
    <scope>NUCLEOTIDE SEQUENCE [LARGE SCALE GENOMIC DNA]</scope>
    <source>
        <strain evidence="5 7">BuffGH</strain>
    </source>
</reference>
<dbReference type="Gene3D" id="3.30.1920.10">
    <property type="entry name" value="Baseplate protein-like domains - 2 layer sandwich fold"/>
    <property type="match status" value="1"/>
</dbReference>
<protein>
    <submittedName>
        <fullName evidence="5">Tail protein</fullName>
    </submittedName>
</protein>
<feature type="domain" description="Baseplate hub protein gp44/GpP-like C-terminal" evidence="2">
    <location>
        <begin position="266"/>
        <end position="350"/>
    </location>
</feature>
<dbReference type="SUPFAM" id="SSF69279">
    <property type="entry name" value="Phage tail proteins"/>
    <property type="match status" value="2"/>
</dbReference>
<dbReference type="Gene3D" id="2.30.300.10">
    <property type="entry name" value="Baseplate protein-like domain - beta roll fold"/>
    <property type="match status" value="1"/>
</dbReference>
<dbReference type="PATRIC" id="fig|65700.7.peg.2576"/>
<feature type="domain" description="Baseplate hub protein gp44-like N-terminal" evidence="1">
    <location>
        <begin position="5"/>
        <end position="88"/>
    </location>
</feature>
<dbReference type="Pfam" id="PF22255">
    <property type="entry name" value="Gp44-like_2nd"/>
    <property type="match status" value="1"/>
</dbReference>
<evidence type="ECO:0000259" key="2">
    <source>
        <dbReference type="Pfam" id="PF21929"/>
    </source>
</evidence>
<evidence type="ECO:0000259" key="3">
    <source>
        <dbReference type="Pfam" id="PF22255"/>
    </source>
</evidence>
<evidence type="ECO:0000313" key="5">
    <source>
        <dbReference type="EMBL" id="KKF36643.1"/>
    </source>
</evidence>
<dbReference type="EMBL" id="JXNU01000003">
    <property type="protein sequence ID" value="KKF36643.1"/>
    <property type="molecule type" value="Genomic_DNA"/>
</dbReference>
<evidence type="ECO:0000259" key="1">
    <source>
        <dbReference type="Pfam" id="PF21683"/>
    </source>
</evidence>
<dbReference type="RefSeq" id="WP_016191780.1">
    <property type="nucleotide sequence ID" value="NZ_CP089932.1"/>
</dbReference>
<sequence>MTHRIELYLGNRIYSGWKELSVTRSLEEIAGQFTLGVTVTGGDSPLVSEAGMACKLEINGQRVITGYVDTMDTDVDSKNRTITLTGRDKTGDLVDCTAIHVRGQWRDVTLATIARDVCQPFGVEVIWQIELPAAAAKFRVWQIEPGETVFDMLSRAARHRGVLITSNAQGDLVFTTASKNRAGTLILGPDGSDKDASGTRMLSVKTHQSWAERFSLFRVKGGCSGGGLWGETQTASQATSVYVDVADPDITRYRPTIIIADDNFTKAKGNARGSWEQKRSMAHATTAIATVQDWFNPQGKLWSPNQLVTVRARAAGFPERDLLITTVTFNLTQEGGTVTELELMPREGFEEPAQPDAKFYDGVWR</sequence>
<feature type="domain" description="Baseplate hub protein gp44/GpP-like second" evidence="3">
    <location>
        <begin position="90"/>
        <end position="175"/>
    </location>
</feature>
<dbReference type="STRING" id="65700.SY86_10190"/>
<dbReference type="PIRSF" id="PIRSF004440">
    <property type="entry name" value="GpP"/>
    <property type="match status" value="1"/>
</dbReference>
<comment type="caution">
    <text evidence="5">The sequence shown here is derived from an EMBL/GenBank/DDBJ whole genome shotgun (WGS) entry which is preliminary data.</text>
</comment>
<evidence type="ECO:0000313" key="7">
    <source>
        <dbReference type="Proteomes" id="UP000033924"/>
    </source>
</evidence>
<dbReference type="Pfam" id="PF21683">
    <property type="entry name" value="GpP-like_1st"/>
    <property type="match status" value="1"/>
</dbReference>
<name>A0A0M2KHD1_9GAMM</name>
<dbReference type="EMBL" id="JXNU01000003">
    <property type="protein sequence ID" value="KKF35709.1"/>
    <property type="molecule type" value="Genomic_DNA"/>
</dbReference>